<keyword evidence="3 8" id="KW-0819">tRNA processing</keyword>
<dbReference type="InterPro" id="IPR028883">
    <property type="entry name" value="tRNA_aden_deaminase"/>
</dbReference>
<comment type="similarity">
    <text evidence="1">Belongs to the cytidine and deoxycytidylate deaminase family. ADAT2 subfamily.</text>
</comment>
<dbReference type="EMBL" id="BX248583">
    <property type="protein sequence ID" value="CAD83223.1"/>
    <property type="molecule type" value="Genomic_DNA"/>
</dbReference>
<feature type="binding site" evidence="8">
    <location>
        <position position="89"/>
    </location>
    <ligand>
        <name>Zn(2+)</name>
        <dbReference type="ChEBI" id="CHEBI:29105"/>
        <note>catalytic</note>
    </ligand>
</feature>
<protein>
    <recommendedName>
        <fullName evidence="8">tRNA-specific adenosine deaminase</fullName>
        <ecNumber evidence="8">3.5.4.33</ecNumber>
    </recommendedName>
</protein>
<dbReference type="Gene3D" id="3.40.140.10">
    <property type="entry name" value="Cytidine Deaminase, domain 2"/>
    <property type="match status" value="1"/>
</dbReference>
<keyword evidence="5 8" id="KW-0378">Hydrolase</keyword>
<dbReference type="OrthoDB" id="9802676at2"/>
<keyword evidence="6 8" id="KW-0862">Zinc</keyword>
<evidence type="ECO:0000256" key="3">
    <source>
        <dbReference type="ARBA" id="ARBA00022694"/>
    </source>
</evidence>
<feature type="binding site" evidence="8">
    <location>
        <position position="56"/>
    </location>
    <ligand>
        <name>Zn(2+)</name>
        <dbReference type="ChEBI" id="CHEBI:29105"/>
        <note>catalytic</note>
    </ligand>
</feature>
<organism evidence="10 11">
    <name type="scientific">Blochmanniella floridana</name>
    <dbReference type="NCBI Taxonomy" id="203907"/>
    <lineage>
        <taxon>Bacteria</taxon>
        <taxon>Pseudomonadati</taxon>
        <taxon>Pseudomonadota</taxon>
        <taxon>Gammaproteobacteria</taxon>
        <taxon>Enterobacterales</taxon>
        <taxon>Enterobacteriaceae</taxon>
        <taxon>ant endosymbionts</taxon>
        <taxon>Candidatus Blochmanniella</taxon>
    </lineage>
</organism>
<dbReference type="Proteomes" id="UP000002192">
    <property type="component" value="Chromosome"/>
</dbReference>
<comment type="cofactor">
    <cofactor evidence="8">
        <name>Zn(2+)</name>
        <dbReference type="ChEBI" id="CHEBI:29105"/>
    </cofactor>
    <text evidence="8">Binds 1 zinc ion per subunit.</text>
</comment>
<name>Q7VRR3_BLOFL</name>
<evidence type="ECO:0000313" key="11">
    <source>
        <dbReference type="Proteomes" id="UP000002192"/>
    </source>
</evidence>
<feature type="domain" description="CMP/dCMP-type deaminase" evidence="9">
    <location>
        <begin position="5"/>
        <end position="116"/>
    </location>
</feature>
<dbReference type="Pfam" id="PF14437">
    <property type="entry name" value="MafB19-deam"/>
    <property type="match status" value="1"/>
</dbReference>
<dbReference type="PROSITE" id="PS00903">
    <property type="entry name" value="CYT_DCMP_DEAMINASES_1"/>
    <property type="match status" value="1"/>
</dbReference>
<accession>Q7VRR3</accession>
<keyword evidence="11" id="KW-1185">Reference proteome</keyword>
<dbReference type="GO" id="GO:0002100">
    <property type="term" value="P:tRNA wobble adenosine to inosine editing"/>
    <property type="evidence" value="ECO:0007669"/>
    <property type="project" value="UniProtKB-UniRule"/>
</dbReference>
<evidence type="ECO:0000256" key="5">
    <source>
        <dbReference type="ARBA" id="ARBA00022801"/>
    </source>
</evidence>
<evidence type="ECO:0000256" key="1">
    <source>
        <dbReference type="ARBA" id="ARBA00010669"/>
    </source>
</evidence>
<keyword evidence="4 8" id="KW-0479">Metal-binding</keyword>
<dbReference type="GO" id="GO:0008270">
    <property type="term" value="F:zinc ion binding"/>
    <property type="evidence" value="ECO:0007669"/>
    <property type="project" value="UniProtKB-UniRule"/>
</dbReference>
<dbReference type="EC" id="3.5.4.33" evidence="8"/>
<dbReference type="PROSITE" id="PS51747">
    <property type="entry name" value="CYT_DCMP_DEAMINASES_2"/>
    <property type="match status" value="1"/>
</dbReference>
<evidence type="ECO:0000256" key="2">
    <source>
        <dbReference type="ARBA" id="ARBA00011738"/>
    </source>
</evidence>
<evidence type="ECO:0000313" key="10">
    <source>
        <dbReference type="EMBL" id="CAD83223.1"/>
    </source>
</evidence>
<feature type="active site" description="Proton donor" evidence="8">
    <location>
        <position position="58"/>
    </location>
</feature>
<dbReference type="HOGENOM" id="CLU_025810_3_0_6"/>
<dbReference type="CDD" id="cd01285">
    <property type="entry name" value="nucleoside_deaminase"/>
    <property type="match status" value="1"/>
</dbReference>
<gene>
    <name evidence="10" type="primary">yfhC</name>
    <name evidence="8" type="synonym">tadA</name>
    <name evidence="10" type="ordered locus">Bfl537</name>
</gene>
<dbReference type="InterPro" id="IPR016192">
    <property type="entry name" value="APOBEC/CMP_deaminase_Zn-bd"/>
</dbReference>
<sequence length="159" mass="18193">MYPVDIEIIWMCYAVMLANIADLNGDVSVGAVLVYNERLIGCGYNASIKNNDPSAHAEIVALRIGAEVLGNYRLLNTTLYVTLEPCMMCIGAMIHARVYKLVYGAHNKKTEYFSIWNKYIRNDCNHRFVIKSGVLEKICSDQISSFFKIRRRFCRKKIL</sequence>
<dbReference type="InterPro" id="IPR002125">
    <property type="entry name" value="CMP_dCMP_dom"/>
</dbReference>
<dbReference type="PANTHER" id="PTHR11079">
    <property type="entry name" value="CYTOSINE DEAMINASE FAMILY MEMBER"/>
    <property type="match status" value="1"/>
</dbReference>
<evidence type="ECO:0000256" key="6">
    <source>
        <dbReference type="ARBA" id="ARBA00022833"/>
    </source>
</evidence>
<dbReference type="NCBIfam" id="NF008113">
    <property type="entry name" value="PRK10860.1"/>
    <property type="match status" value="1"/>
</dbReference>
<comment type="catalytic activity">
    <reaction evidence="7 8">
        <text>adenosine(34) in tRNA + H2O + H(+) = inosine(34) in tRNA + NH4(+)</text>
        <dbReference type="Rhea" id="RHEA:43168"/>
        <dbReference type="Rhea" id="RHEA-COMP:10373"/>
        <dbReference type="Rhea" id="RHEA-COMP:10374"/>
        <dbReference type="ChEBI" id="CHEBI:15377"/>
        <dbReference type="ChEBI" id="CHEBI:15378"/>
        <dbReference type="ChEBI" id="CHEBI:28938"/>
        <dbReference type="ChEBI" id="CHEBI:74411"/>
        <dbReference type="ChEBI" id="CHEBI:82852"/>
        <dbReference type="EC" id="3.5.4.33"/>
    </reaction>
</comment>
<dbReference type="InterPro" id="IPR058535">
    <property type="entry name" value="MafB19-deam"/>
</dbReference>
<proteinExistence type="inferred from homology"/>
<evidence type="ECO:0000259" key="9">
    <source>
        <dbReference type="PROSITE" id="PS51747"/>
    </source>
</evidence>
<dbReference type="PANTHER" id="PTHR11079:SF202">
    <property type="entry name" value="TRNA-SPECIFIC ADENOSINE DEAMINASE"/>
    <property type="match status" value="1"/>
</dbReference>
<dbReference type="HAMAP" id="MF_00972">
    <property type="entry name" value="tRNA_aden_deaminase"/>
    <property type="match status" value="1"/>
</dbReference>
<feature type="binding site" evidence="8">
    <location>
        <position position="86"/>
    </location>
    <ligand>
        <name>Zn(2+)</name>
        <dbReference type="ChEBI" id="CHEBI:29105"/>
        <note>catalytic</note>
    </ligand>
</feature>
<dbReference type="GO" id="GO:0052717">
    <property type="term" value="F:tRNA-specific adenosine-34 deaminase activity"/>
    <property type="evidence" value="ECO:0007669"/>
    <property type="project" value="UniProtKB-UniRule"/>
</dbReference>
<dbReference type="STRING" id="203907.Bfl537"/>
<evidence type="ECO:0000256" key="7">
    <source>
        <dbReference type="ARBA" id="ARBA00048045"/>
    </source>
</evidence>
<evidence type="ECO:0000256" key="8">
    <source>
        <dbReference type="HAMAP-Rule" id="MF_00972"/>
    </source>
</evidence>
<reference evidence="10 11" key="1">
    <citation type="journal article" date="2003" name="Proc. Natl. Acad. Sci. U.S.A.">
        <title>The genome sequence of Blochmannia floridanus: comparative analysis of reduced genomes.</title>
        <authorList>
            <person name="Gil R."/>
            <person name="Silva F.J."/>
            <person name="Zientz E."/>
            <person name="Delmotte F."/>
            <person name="Gonzalez-Candelas F."/>
            <person name="Latorre A."/>
            <person name="Rausell C."/>
            <person name="Kramerbeek J."/>
            <person name="Gadau J."/>
            <person name="Hoelldobler B."/>
            <person name="van Ham R.C.H.J."/>
            <person name="Gross R."/>
            <person name="Moya A."/>
        </authorList>
    </citation>
    <scope>NUCLEOTIDE SEQUENCE [LARGE SCALE GENOMIC DNA]</scope>
</reference>
<dbReference type="KEGG" id="bfl:Bfl537"/>
<dbReference type="eggNOG" id="COG0590">
    <property type="taxonomic scope" value="Bacteria"/>
</dbReference>
<evidence type="ECO:0000256" key="4">
    <source>
        <dbReference type="ARBA" id="ARBA00022723"/>
    </source>
</evidence>
<comment type="subunit">
    <text evidence="2 8">Homodimer.</text>
</comment>
<dbReference type="SUPFAM" id="SSF53927">
    <property type="entry name" value="Cytidine deaminase-like"/>
    <property type="match status" value="1"/>
</dbReference>
<dbReference type="AlphaFoldDB" id="Q7VRR3"/>
<dbReference type="InterPro" id="IPR016193">
    <property type="entry name" value="Cytidine_deaminase-like"/>
</dbReference>
<comment type="function">
    <text evidence="8">Catalyzes the deamination of adenosine to inosine at the wobble position 34 of tRNA(Arg2).</text>
</comment>